<accession>A0A101I2L0</accession>
<evidence type="ECO:0000313" key="2">
    <source>
        <dbReference type="Proteomes" id="UP000053467"/>
    </source>
</evidence>
<sequence>MGFLIFLIIVGGLGFTGWTIFTNKKNETFSVPENFVINTKPTMPAGTQTSFFLTKTKELTNKSFEKIGEFSIQNFPFKNYFIAFFSGEKNVFLILGQNIPDSFQKFLGITEKPFMSVISLFTDGSDLETTTRENSDKEIKSEFRRVIKVENIPLELMINKHKESVDKIEVKGIHEVLLNKDDFFKYFERGLRIDVAHKLTRGYVTKADVEEILKKLQLKLTEVGKKEQE</sequence>
<dbReference type="EMBL" id="LGGX01000003">
    <property type="protein sequence ID" value="KUK87588.1"/>
    <property type="molecule type" value="Genomic_DNA"/>
</dbReference>
<protein>
    <submittedName>
        <fullName evidence="1">Uncharacterized protein</fullName>
    </submittedName>
</protein>
<comment type="caution">
    <text evidence="1">The sequence shown here is derived from an EMBL/GenBank/DDBJ whole genome shotgun (WGS) entry which is preliminary data.</text>
</comment>
<evidence type="ECO:0000313" key="1">
    <source>
        <dbReference type="EMBL" id="KUK87588.1"/>
    </source>
</evidence>
<organism evidence="1 2">
    <name type="scientific">candidate division TA06 bacterium 34_109</name>
    <dbReference type="NCBI Taxonomy" id="1635277"/>
    <lineage>
        <taxon>Bacteria</taxon>
        <taxon>Bacteria division TA06</taxon>
    </lineage>
</organism>
<dbReference type="AlphaFoldDB" id="A0A101I2L0"/>
<gene>
    <name evidence="1" type="ORF">XE03_0479</name>
</gene>
<proteinExistence type="predicted"/>
<dbReference type="Proteomes" id="UP000053467">
    <property type="component" value="Unassembled WGS sequence"/>
</dbReference>
<name>A0A101I2L0_UNCT6</name>
<reference evidence="2" key="1">
    <citation type="journal article" date="2015" name="MBio">
        <title>Genome-Resolved Metagenomic Analysis Reveals Roles for Candidate Phyla and Other Microbial Community Members in Biogeochemical Transformations in Oil Reservoirs.</title>
        <authorList>
            <person name="Hu P."/>
            <person name="Tom L."/>
            <person name="Singh A."/>
            <person name="Thomas B.C."/>
            <person name="Baker B.J."/>
            <person name="Piceno Y.M."/>
            <person name="Andersen G.L."/>
            <person name="Banfield J.F."/>
        </authorList>
    </citation>
    <scope>NUCLEOTIDE SEQUENCE [LARGE SCALE GENOMIC DNA]</scope>
</reference>